<feature type="domain" description="BTB" evidence="2">
    <location>
        <begin position="33"/>
        <end position="92"/>
    </location>
</feature>
<gene>
    <name evidence="4" type="ORF">GPM918_LOCUS35472</name>
    <name evidence="3" type="ORF">OVA965_LOCUS20698</name>
    <name evidence="6" type="ORF">SRO942_LOCUS36190</name>
    <name evidence="5" type="ORF">TMI583_LOCUS21155</name>
</gene>
<sequence>MTTLSSSQLCRLYSVPNESVSPYDYFTKTNTTSDIILVVENAKFHCHRLLLSLISPVFTRMFDGHFKEHSNQEIVLNEKTAKSILELLTYIYPQFHNSVNSTNIEDFLHLADEYMIDHLKQPCKEFLEKELEHYKYVIIPTKKIQQRLLTSKDFHASDSALNTDHNSRDHDRPRPISSSRPTSTSIKLSASKHLQSSLSNTRSKYLVTIDQSEIPKYFDSTSSKIKFSTEEIKLWLKRLQILYSIDKSRYFEQITEQILSVLHFIPSVCILPLLKIASSTDEQLVNDLSRARLFFLEEFDGNEVKRPIQLSDSYCTYMATTYGSRNESICDKSSNEPKLIVENDPLLNITLPLDQE</sequence>
<dbReference type="Proteomes" id="UP000677228">
    <property type="component" value="Unassembled WGS sequence"/>
</dbReference>
<reference evidence="4" key="1">
    <citation type="submission" date="2021-02" db="EMBL/GenBank/DDBJ databases">
        <authorList>
            <person name="Nowell W R."/>
        </authorList>
    </citation>
    <scope>NUCLEOTIDE SEQUENCE</scope>
</reference>
<dbReference type="PANTHER" id="PTHR22744">
    <property type="entry name" value="HELIX LOOP HELIX PROTEIN 21-RELATED"/>
    <property type="match status" value="1"/>
</dbReference>
<feature type="compositionally biased region" description="Basic and acidic residues" evidence="1">
    <location>
        <begin position="165"/>
        <end position="174"/>
    </location>
</feature>
<keyword evidence="7" id="KW-1185">Reference proteome</keyword>
<dbReference type="OrthoDB" id="437903at2759"/>
<comment type="caution">
    <text evidence="4">The sequence shown here is derived from an EMBL/GenBank/DDBJ whole genome shotgun (WGS) entry which is preliminary data.</text>
</comment>
<dbReference type="CDD" id="cd18186">
    <property type="entry name" value="BTB_POZ_ZBTB_KLHL-like"/>
    <property type="match status" value="1"/>
</dbReference>
<dbReference type="EMBL" id="CAJNOK010011094">
    <property type="protein sequence ID" value="CAF1131973.1"/>
    <property type="molecule type" value="Genomic_DNA"/>
</dbReference>
<dbReference type="PROSITE" id="PS50097">
    <property type="entry name" value="BTB"/>
    <property type="match status" value="1"/>
</dbReference>
<evidence type="ECO:0000313" key="6">
    <source>
        <dbReference type="EMBL" id="CAF4338900.1"/>
    </source>
</evidence>
<proteinExistence type="predicted"/>
<dbReference type="Pfam" id="PF00651">
    <property type="entry name" value="BTB"/>
    <property type="match status" value="1"/>
</dbReference>
<dbReference type="Proteomes" id="UP000663829">
    <property type="component" value="Unassembled WGS sequence"/>
</dbReference>
<dbReference type="Gene3D" id="3.30.710.10">
    <property type="entry name" value="Potassium Channel Kv1.1, Chain A"/>
    <property type="match status" value="1"/>
</dbReference>
<evidence type="ECO:0000259" key="2">
    <source>
        <dbReference type="PROSITE" id="PS50097"/>
    </source>
</evidence>
<dbReference type="EMBL" id="CAJNOQ010020558">
    <property type="protein sequence ID" value="CAF1471196.1"/>
    <property type="molecule type" value="Genomic_DNA"/>
</dbReference>
<feature type="region of interest" description="Disordered" evidence="1">
    <location>
        <begin position="159"/>
        <end position="188"/>
    </location>
</feature>
<dbReference type="SMART" id="SM00225">
    <property type="entry name" value="BTB"/>
    <property type="match status" value="1"/>
</dbReference>
<feature type="compositionally biased region" description="Low complexity" evidence="1">
    <location>
        <begin position="175"/>
        <end position="186"/>
    </location>
</feature>
<accession>A0A815R2D0</accession>
<dbReference type="AlphaFoldDB" id="A0A815R2D0"/>
<evidence type="ECO:0000256" key="1">
    <source>
        <dbReference type="SAM" id="MobiDB-lite"/>
    </source>
</evidence>
<dbReference type="EMBL" id="CAJOBC010086026">
    <property type="protein sequence ID" value="CAF4338900.1"/>
    <property type="molecule type" value="Genomic_DNA"/>
</dbReference>
<name>A0A815R2D0_9BILA</name>
<dbReference type="InterPro" id="IPR011333">
    <property type="entry name" value="SKP1/BTB/POZ_sf"/>
</dbReference>
<evidence type="ECO:0000313" key="5">
    <source>
        <dbReference type="EMBL" id="CAF3916224.1"/>
    </source>
</evidence>
<dbReference type="Proteomes" id="UP000681722">
    <property type="component" value="Unassembled WGS sequence"/>
</dbReference>
<dbReference type="Proteomes" id="UP000682733">
    <property type="component" value="Unassembled WGS sequence"/>
</dbReference>
<evidence type="ECO:0000313" key="7">
    <source>
        <dbReference type="Proteomes" id="UP000663829"/>
    </source>
</evidence>
<dbReference type="SUPFAM" id="SSF54695">
    <property type="entry name" value="POZ domain"/>
    <property type="match status" value="1"/>
</dbReference>
<evidence type="ECO:0000313" key="3">
    <source>
        <dbReference type="EMBL" id="CAF1131973.1"/>
    </source>
</evidence>
<dbReference type="EMBL" id="CAJOBA010022276">
    <property type="protein sequence ID" value="CAF3916224.1"/>
    <property type="molecule type" value="Genomic_DNA"/>
</dbReference>
<evidence type="ECO:0000313" key="4">
    <source>
        <dbReference type="EMBL" id="CAF1471196.1"/>
    </source>
</evidence>
<dbReference type="InterPro" id="IPR000210">
    <property type="entry name" value="BTB/POZ_dom"/>
</dbReference>
<dbReference type="PANTHER" id="PTHR22744:SF17">
    <property type="entry name" value="BTB DOMAIN-CONTAINING PROTEIN"/>
    <property type="match status" value="1"/>
</dbReference>
<protein>
    <recommendedName>
        <fullName evidence="2">BTB domain-containing protein</fullName>
    </recommendedName>
</protein>
<organism evidence="4 7">
    <name type="scientific">Didymodactylos carnosus</name>
    <dbReference type="NCBI Taxonomy" id="1234261"/>
    <lineage>
        <taxon>Eukaryota</taxon>
        <taxon>Metazoa</taxon>
        <taxon>Spiralia</taxon>
        <taxon>Gnathifera</taxon>
        <taxon>Rotifera</taxon>
        <taxon>Eurotatoria</taxon>
        <taxon>Bdelloidea</taxon>
        <taxon>Philodinida</taxon>
        <taxon>Philodinidae</taxon>
        <taxon>Didymodactylos</taxon>
    </lineage>
</organism>